<comment type="subcellular location">
    <subcellularLocation>
        <location evidence="1">Golgi apparatus membrane</location>
        <topology evidence="1">Single-pass type II membrane protein</topology>
    </subcellularLocation>
</comment>
<keyword evidence="5" id="KW-0812">Transmembrane</keyword>
<keyword evidence="11" id="KW-0325">Glycoprotein</keyword>
<dbReference type="eggNOG" id="KOG2692">
    <property type="taxonomic scope" value="Eukaryota"/>
</dbReference>
<keyword evidence="9" id="KW-0472">Membrane</keyword>
<keyword evidence="8" id="KW-0333">Golgi apparatus</keyword>
<evidence type="ECO:0000256" key="2">
    <source>
        <dbReference type="ARBA" id="ARBA00006003"/>
    </source>
</evidence>
<reference evidence="12" key="1">
    <citation type="submission" date="2006-01" db="EMBL/GenBank/DDBJ databases">
        <authorList>
            <person name="Lindblad-Toh K."/>
            <person name="Mauceli E."/>
            <person name="Grabherr M."/>
            <person name="Chang J.L."/>
            <person name="Lander E.S."/>
        </authorList>
    </citation>
    <scope>NUCLEOTIDE SEQUENCE [LARGE SCALE GENOMIC DNA]</scope>
</reference>
<evidence type="ECO:0000256" key="9">
    <source>
        <dbReference type="ARBA" id="ARBA00023136"/>
    </source>
</evidence>
<evidence type="ECO:0000256" key="6">
    <source>
        <dbReference type="ARBA" id="ARBA00022968"/>
    </source>
</evidence>
<dbReference type="Ensembl" id="ENSGACT00000000305.1">
    <property type="protein sequence ID" value="ENSGACP00000000305.1"/>
    <property type="gene ID" value="ENSGACG00000000238.1"/>
</dbReference>
<dbReference type="InterPro" id="IPR001675">
    <property type="entry name" value="Glyco_trans_29"/>
</dbReference>
<dbReference type="OMA" id="HTKGYET"/>
<evidence type="ECO:0000256" key="4">
    <source>
        <dbReference type="ARBA" id="ARBA00022679"/>
    </source>
</evidence>
<name>G3N4T5_GASAC</name>
<dbReference type="GO" id="GO:0003836">
    <property type="term" value="F:beta-galactoside (CMP) alpha-2,3-sialyltransferase activity"/>
    <property type="evidence" value="ECO:0007669"/>
    <property type="project" value="TreeGrafter"/>
</dbReference>
<evidence type="ECO:0000256" key="10">
    <source>
        <dbReference type="ARBA" id="ARBA00023157"/>
    </source>
</evidence>
<evidence type="ECO:0000256" key="1">
    <source>
        <dbReference type="ARBA" id="ARBA00004323"/>
    </source>
</evidence>
<dbReference type="FunFam" id="3.90.1480.20:FF:000015">
    <property type="entry name" value="Lactosylceramide alpha-2,3-sialyltransferase"/>
    <property type="match status" value="1"/>
</dbReference>
<dbReference type="STRING" id="69293.ENSGACP00000000305"/>
<organism evidence="12">
    <name type="scientific">Gasterosteus aculeatus</name>
    <name type="common">Three-spined stickleback</name>
    <dbReference type="NCBI Taxonomy" id="69293"/>
    <lineage>
        <taxon>Eukaryota</taxon>
        <taxon>Metazoa</taxon>
        <taxon>Chordata</taxon>
        <taxon>Craniata</taxon>
        <taxon>Vertebrata</taxon>
        <taxon>Euteleostomi</taxon>
        <taxon>Actinopterygii</taxon>
        <taxon>Neopterygii</taxon>
        <taxon>Teleostei</taxon>
        <taxon>Neoteleostei</taxon>
        <taxon>Acanthomorphata</taxon>
        <taxon>Eupercaria</taxon>
        <taxon>Perciformes</taxon>
        <taxon>Cottioidei</taxon>
        <taxon>Gasterosteales</taxon>
        <taxon>Gasterosteidae</taxon>
        <taxon>Gasterosteus</taxon>
    </lineage>
</organism>
<dbReference type="InParanoid" id="G3N4T5"/>
<dbReference type="AlphaFoldDB" id="G3N4T5"/>
<evidence type="ECO:0000256" key="8">
    <source>
        <dbReference type="ARBA" id="ARBA00023034"/>
    </source>
</evidence>
<dbReference type="PANTHER" id="PTHR46032:SF6">
    <property type="entry name" value="CMP-N-ACETYLNEURAMINATE-BETA-GALACTOSAMIDE-ALPHA-2,3-SIALYLTRANSFERASE 1"/>
    <property type="match status" value="1"/>
</dbReference>
<evidence type="ECO:0008006" key="13">
    <source>
        <dbReference type="Google" id="ProtNLM"/>
    </source>
</evidence>
<evidence type="ECO:0000256" key="11">
    <source>
        <dbReference type="ARBA" id="ARBA00023180"/>
    </source>
</evidence>
<dbReference type="InterPro" id="IPR051757">
    <property type="entry name" value="Beta-gal_alpha2-3_sialyltrans"/>
</dbReference>
<dbReference type="Gene3D" id="3.90.1480.20">
    <property type="entry name" value="Glycosyl transferase family 29"/>
    <property type="match status" value="1"/>
</dbReference>
<dbReference type="Pfam" id="PF00777">
    <property type="entry name" value="Glyco_transf_29"/>
    <property type="match status" value="1"/>
</dbReference>
<accession>G3N4T5</accession>
<keyword evidence="3" id="KW-0328">Glycosyltransferase</keyword>
<proteinExistence type="inferred from homology"/>
<evidence type="ECO:0000256" key="3">
    <source>
        <dbReference type="ARBA" id="ARBA00022676"/>
    </source>
</evidence>
<dbReference type="GO" id="GO:0000139">
    <property type="term" value="C:Golgi membrane"/>
    <property type="evidence" value="ECO:0007669"/>
    <property type="project" value="UniProtKB-SubCell"/>
</dbReference>
<evidence type="ECO:0000256" key="7">
    <source>
        <dbReference type="ARBA" id="ARBA00022989"/>
    </source>
</evidence>
<dbReference type="PANTHER" id="PTHR46032">
    <property type="entry name" value="ALPHA-2,3-SIALYLTRANSFERASE ST3GAL I ISOFORM X1"/>
    <property type="match status" value="1"/>
</dbReference>
<evidence type="ECO:0000256" key="5">
    <source>
        <dbReference type="ARBA" id="ARBA00022692"/>
    </source>
</evidence>
<reference evidence="12" key="2">
    <citation type="submission" date="2024-04" db="UniProtKB">
        <authorList>
            <consortium name="Ensembl"/>
        </authorList>
    </citation>
    <scope>IDENTIFICATION</scope>
</reference>
<protein>
    <recommendedName>
        <fullName evidence="13">ST3 beta-galactoside alpha-2,3-sialyltransferase 1</fullName>
    </recommendedName>
</protein>
<keyword evidence="6" id="KW-0735">Signal-anchor</keyword>
<evidence type="ECO:0000313" key="12">
    <source>
        <dbReference type="Ensembl" id="ENSGACP00000000305.1"/>
    </source>
</evidence>
<dbReference type="GO" id="GO:0097503">
    <property type="term" value="P:sialylation"/>
    <property type="evidence" value="ECO:0007669"/>
    <property type="project" value="TreeGrafter"/>
</dbReference>
<keyword evidence="10" id="KW-1015">Disulfide bond</keyword>
<dbReference type="InterPro" id="IPR038578">
    <property type="entry name" value="GT29-like_sf"/>
</dbReference>
<keyword evidence="7" id="KW-1133">Transmembrane helix</keyword>
<keyword evidence="4" id="KW-0808">Transferase</keyword>
<sequence>LAIQNISRFPQPLLSRKYNLSEEDFNWWKRLQPGGGSISDYRKKIEKVFQLIPDNPPLEASSPGYCRTCAVVGNSRNLLKSHYGPLIDFQDYVIRINKGRSEGFEADVGNRTTHRVMYPTSASQLDNTTHPVLFAFKMWDLGWITRVLSTQQSKWRSSLLTSPSGTEGGVVFHFWKQDSNAELKTKVLTSLSRLLILKMFSQVHVFGFGADSDGNWSHYWEQITYKRLRTGRHPGKVE</sequence>
<comment type="similarity">
    <text evidence="2">Belongs to the glycosyltransferase 29 family.</text>
</comment>